<dbReference type="STRING" id="4555.K3YLV0"/>
<accession>K3YLV0</accession>
<dbReference type="Proteomes" id="UP000004995">
    <property type="component" value="Unassembled WGS sequence"/>
</dbReference>
<dbReference type="Gramene" id="KQL01634">
    <property type="protein sequence ID" value="KQL01634"/>
    <property type="gene ID" value="SETIT_015226mg"/>
</dbReference>
<dbReference type="OMA" id="CCPNSIW"/>
<evidence type="ECO:0000256" key="1">
    <source>
        <dbReference type="SAM" id="SignalP"/>
    </source>
</evidence>
<feature type="chain" id="PRO_5010126978" description="Aminotransferase-like plant mobile domain-containing protein" evidence="1">
    <location>
        <begin position="23"/>
        <end position="129"/>
    </location>
</feature>
<organism evidence="2 3">
    <name type="scientific">Setaria italica</name>
    <name type="common">Foxtail millet</name>
    <name type="synonym">Panicum italicum</name>
    <dbReference type="NCBI Taxonomy" id="4555"/>
    <lineage>
        <taxon>Eukaryota</taxon>
        <taxon>Viridiplantae</taxon>
        <taxon>Streptophyta</taxon>
        <taxon>Embryophyta</taxon>
        <taxon>Tracheophyta</taxon>
        <taxon>Spermatophyta</taxon>
        <taxon>Magnoliopsida</taxon>
        <taxon>Liliopsida</taxon>
        <taxon>Poales</taxon>
        <taxon>Poaceae</taxon>
        <taxon>PACMAD clade</taxon>
        <taxon>Panicoideae</taxon>
        <taxon>Panicodae</taxon>
        <taxon>Paniceae</taxon>
        <taxon>Cenchrinae</taxon>
        <taxon>Setaria</taxon>
    </lineage>
</organism>
<dbReference type="eggNOG" id="ENOG502R86V">
    <property type="taxonomic scope" value="Eukaryota"/>
</dbReference>
<dbReference type="AlphaFoldDB" id="K3YLV0"/>
<keyword evidence="3" id="KW-1185">Reference proteome</keyword>
<dbReference type="InParanoid" id="K3YLV0"/>
<feature type="signal peptide" evidence="1">
    <location>
        <begin position="1"/>
        <end position="22"/>
    </location>
</feature>
<name>K3YLV0_SETIT</name>
<reference evidence="3" key="1">
    <citation type="journal article" date="2012" name="Nat. Biotechnol.">
        <title>Reference genome sequence of the model plant Setaria.</title>
        <authorList>
            <person name="Bennetzen J.L."/>
            <person name="Schmutz J."/>
            <person name="Wang H."/>
            <person name="Percifield R."/>
            <person name="Hawkins J."/>
            <person name="Pontaroli A.C."/>
            <person name="Estep M."/>
            <person name="Feng L."/>
            <person name="Vaughn J.N."/>
            <person name="Grimwood J."/>
            <person name="Jenkins J."/>
            <person name="Barry K."/>
            <person name="Lindquist E."/>
            <person name="Hellsten U."/>
            <person name="Deshpande S."/>
            <person name="Wang X."/>
            <person name="Wu X."/>
            <person name="Mitros T."/>
            <person name="Triplett J."/>
            <person name="Yang X."/>
            <person name="Ye C.Y."/>
            <person name="Mauro-Herrera M."/>
            <person name="Wang L."/>
            <person name="Li P."/>
            <person name="Sharma M."/>
            <person name="Sharma R."/>
            <person name="Ronald P.C."/>
            <person name="Panaud O."/>
            <person name="Kellogg E.A."/>
            <person name="Brutnell T.P."/>
            <person name="Doust A.N."/>
            <person name="Tuskan G.A."/>
            <person name="Rokhsar D."/>
            <person name="Devos K.M."/>
        </authorList>
    </citation>
    <scope>NUCLEOTIDE SEQUENCE [LARGE SCALE GENOMIC DNA]</scope>
    <source>
        <strain evidence="3">cv. Yugu1</strain>
    </source>
</reference>
<dbReference type="EMBL" id="AGNK02003801">
    <property type="status" value="NOT_ANNOTATED_CDS"/>
    <property type="molecule type" value="Genomic_DNA"/>
</dbReference>
<dbReference type="HOGENOM" id="CLU_154313_0_0_1"/>
<evidence type="ECO:0000313" key="3">
    <source>
        <dbReference type="Proteomes" id="UP000004995"/>
    </source>
</evidence>
<protein>
    <recommendedName>
        <fullName evidence="4">Aminotransferase-like plant mobile domain-containing protein</fullName>
    </recommendedName>
</protein>
<sequence>MFHCSLTKYVWNLVALIVGADCRPNSLEQFWIWSKLFLPNGKQFHLPGLAAICWEIWLARNNLCFEGKLTRSPTEIICSASSFLTYWAGLQNEADQKLLGEGAEALKKTALQFHPHEAPRDDGGMVLLQ</sequence>
<evidence type="ECO:0008006" key="4">
    <source>
        <dbReference type="Google" id="ProtNLM"/>
    </source>
</evidence>
<proteinExistence type="predicted"/>
<reference evidence="2" key="2">
    <citation type="submission" date="2018-08" db="UniProtKB">
        <authorList>
            <consortium name="EnsemblPlants"/>
        </authorList>
    </citation>
    <scope>IDENTIFICATION</scope>
    <source>
        <strain evidence="2">Yugu1</strain>
    </source>
</reference>
<evidence type="ECO:0000313" key="2">
    <source>
        <dbReference type="EnsemblPlants" id="KQL01634"/>
    </source>
</evidence>
<keyword evidence="1" id="KW-0732">Signal</keyword>
<dbReference type="EnsemblPlants" id="KQL01634">
    <property type="protein sequence ID" value="KQL01634"/>
    <property type="gene ID" value="SETIT_015226mg"/>
</dbReference>